<evidence type="ECO:0000313" key="2">
    <source>
        <dbReference type="EMBL" id="MFD2417724.1"/>
    </source>
</evidence>
<name>A0ABW5FSZ6_9PSEU</name>
<dbReference type="Proteomes" id="UP001597417">
    <property type="component" value="Unassembled WGS sequence"/>
</dbReference>
<dbReference type="Pfam" id="PF17920">
    <property type="entry name" value="TetR_C_16"/>
    <property type="match status" value="1"/>
</dbReference>
<evidence type="ECO:0000259" key="1">
    <source>
        <dbReference type="Pfam" id="PF17920"/>
    </source>
</evidence>
<organism evidence="2 3">
    <name type="scientific">Amycolatopsis pigmentata</name>
    <dbReference type="NCBI Taxonomy" id="450801"/>
    <lineage>
        <taxon>Bacteria</taxon>
        <taxon>Bacillati</taxon>
        <taxon>Actinomycetota</taxon>
        <taxon>Actinomycetes</taxon>
        <taxon>Pseudonocardiales</taxon>
        <taxon>Pseudonocardiaceae</taxon>
        <taxon>Amycolatopsis</taxon>
    </lineage>
</organism>
<dbReference type="Gene3D" id="1.10.357.10">
    <property type="entry name" value="Tetracycline Repressor, domain 2"/>
    <property type="match status" value="1"/>
</dbReference>
<accession>A0ABW5FSZ6</accession>
<comment type="caution">
    <text evidence="2">The sequence shown here is derived from an EMBL/GenBank/DDBJ whole genome shotgun (WGS) entry which is preliminary data.</text>
</comment>
<dbReference type="SUPFAM" id="SSF48498">
    <property type="entry name" value="Tetracyclin repressor-like, C-terminal domain"/>
    <property type="match status" value="1"/>
</dbReference>
<keyword evidence="3" id="KW-1185">Reference proteome</keyword>
<proteinExistence type="predicted"/>
<feature type="domain" description="Tetracyclin repressor-like C-terminal" evidence="1">
    <location>
        <begin position="2"/>
        <end position="95"/>
    </location>
</feature>
<dbReference type="InterPro" id="IPR041678">
    <property type="entry name" value="TetR_C_16"/>
</dbReference>
<reference evidence="3" key="1">
    <citation type="journal article" date="2019" name="Int. J. Syst. Evol. Microbiol.">
        <title>The Global Catalogue of Microorganisms (GCM) 10K type strain sequencing project: providing services to taxonomists for standard genome sequencing and annotation.</title>
        <authorList>
            <consortium name="The Broad Institute Genomics Platform"/>
            <consortium name="The Broad Institute Genome Sequencing Center for Infectious Disease"/>
            <person name="Wu L."/>
            <person name="Ma J."/>
        </authorList>
    </citation>
    <scope>NUCLEOTIDE SEQUENCE [LARGE SCALE GENOMIC DNA]</scope>
    <source>
        <strain evidence="3">CGMCC 4.7645</strain>
    </source>
</reference>
<evidence type="ECO:0000313" key="3">
    <source>
        <dbReference type="Proteomes" id="UP001597417"/>
    </source>
</evidence>
<dbReference type="EMBL" id="JBHUKR010000007">
    <property type="protein sequence ID" value="MFD2417724.1"/>
    <property type="molecule type" value="Genomic_DNA"/>
</dbReference>
<sequence length="102" mass="11134">MRGLLSLWEDPEQGAPLRALIAGVAHDDAFAVLVKEMIEREMVGKLADRIGGADARQRAGAFCAQLAGLIVTRYLLRLEPIASMAPDELVRLCTPPPRLTLR</sequence>
<protein>
    <recommendedName>
        <fullName evidence="1">Tetracyclin repressor-like C-terminal domain-containing protein</fullName>
    </recommendedName>
</protein>
<dbReference type="RefSeq" id="WP_378266473.1">
    <property type="nucleotide sequence ID" value="NZ_JBHUKR010000007.1"/>
</dbReference>
<dbReference type="InterPro" id="IPR036271">
    <property type="entry name" value="Tet_transcr_reg_TetR-rel_C_sf"/>
</dbReference>
<gene>
    <name evidence="2" type="ORF">ACFSXZ_15465</name>
</gene>